<proteinExistence type="predicted"/>
<name>A0ABP9CJR2_9ACTN</name>
<dbReference type="Proteomes" id="UP001500839">
    <property type="component" value="Unassembled WGS sequence"/>
</dbReference>
<gene>
    <name evidence="1" type="ORF">GCM10023353_17010</name>
</gene>
<organism evidence="1 2">
    <name type="scientific">Tomitella cavernea</name>
    <dbReference type="NCBI Taxonomy" id="1387982"/>
    <lineage>
        <taxon>Bacteria</taxon>
        <taxon>Bacillati</taxon>
        <taxon>Actinomycetota</taxon>
        <taxon>Actinomycetes</taxon>
        <taxon>Mycobacteriales</taxon>
        <taxon>Tomitella</taxon>
    </lineage>
</organism>
<sequence length="72" mass="7497">MRVKYVTFAIVNNTAAAMCAPELRIAVETIPVAMTKAKAPRQGSLGAMSGSGEVSVDVGTRISLWASAWIGS</sequence>
<comment type="caution">
    <text evidence="1">The sequence shown here is derived from an EMBL/GenBank/DDBJ whole genome shotgun (WGS) entry which is preliminary data.</text>
</comment>
<accession>A0ABP9CJR2</accession>
<reference evidence="2" key="1">
    <citation type="journal article" date="2019" name="Int. J. Syst. Evol. Microbiol.">
        <title>The Global Catalogue of Microorganisms (GCM) 10K type strain sequencing project: providing services to taxonomists for standard genome sequencing and annotation.</title>
        <authorList>
            <consortium name="The Broad Institute Genomics Platform"/>
            <consortium name="The Broad Institute Genome Sequencing Center for Infectious Disease"/>
            <person name="Wu L."/>
            <person name="Ma J."/>
        </authorList>
    </citation>
    <scope>NUCLEOTIDE SEQUENCE [LARGE SCALE GENOMIC DNA]</scope>
    <source>
        <strain evidence="2">JCM 18542</strain>
    </source>
</reference>
<evidence type="ECO:0000313" key="2">
    <source>
        <dbReference type="Proteomes" id="UP001500839"/>
    </source>
</evidence>
<evidence type="ECO:0000313" key="1">
    <source>
        <dbReference type="EMBL" id="GAA4812751.1"/>
    </source>
</evidence>
<protein>
    <submittedName>
        <fullName evidence="1">Uncharacterized protein</fullName>
    </submittedName>
</protein>
<dbReference type="EMBL" id="BAABKQ010000001">
    <property type="protein sequence ID" value="GAA4812751.1"/>
    <property type="molecule type" value="Genomic_DNA"/>
</dbReference>
<keyword evidence="2" id="KW-1185">Reference proteome</keyword>